<dbReference type="Proteomes" id="UP000002350">
    <property type="component" value="Chromosome"/>
</dbReference>
<evidence type="ECO:0000313" key="3">
    <source>
        <dbReference type="Proteomes" id="UP000002350"/>
    </source>
</evidence>
<keyword evidence="1" id="KW-1133">Transmembrane helix</keyword>
<gene>
    <name evidence="2" type="ordered locus">SVI_1969</name>
</gene>
<dbReference type="AlphaFoldDB" id="D4ZJU1"/>
<dbReference type="KEGG" id="svo:SVI_1969"/>
<dbReference type="EMBL" id="AP011177">
    <property type="protein sequence ID" value="BAJ01940.1"/>
    <property type="molecule type" value="Genomic_DNA"/>
</dbReference>
<keyword evidence="3" id="KW-1185">Reference proteome</keyword>
<sequence length="266" mass="29649">MVKNISLILALPSKSKIHNESLIPLKRFDIAANEILTLSNRQIKRVHMGLRLQKKIKRFKGINIKLNKSTFGIDISSADGPSLTIGRKYFGVNLNKKGALGFGGLTGSGFSYRTKRNGLDEVIAARNEHVMSDIKFGKTFKSTTGLAWPFIRVTFIAYISIAAILTITFPHSLDSAILWGAIVAALPIGAWHAKSVYKDVMRCGKCGETRFYLDQGVLVNQRYLYPTKVGNPDKRYRYNPMVSISEINCHCRGCNEIAETRIATHV</sequence>
<evidence type="ECO:0000256" key="1">
    <source>
        <dbReference type="SAM" id="Phobius"/>
    </source>
</evidence>
<organism evidence="2 3">
    <name type="scientific">Shewanella violacea (strain JCM 10179 / CIP 106290 / LMG 19151 / DSS12)</name>
    <dbReference type="NCBI Taxonomy" id="637905"/>
    <lineage>
        <taxon>Bacteria</taxon>
        <taxon>Pseudomonadati</taxon>
        <taxon>Pseudomonadota</taxon>
        <taxon>Gammaproteobacteria</taxon>
        <taxon>Alteromonadales</taxon>
        <taxon>Shewanellaceae</taxon>
        <taxon>Shewanella</taxon>
    </lineage>
</organism>
<dbReference type="HOGENOM" id="CLU_1045431_0_0_6"/>
<accession>D4ZJU1</accession>
<evidence type="ECO:0008006" key="4">
    <source>
        <dbReference type="Google" id="ProtNLM"/>
    </source>
</evidence>
<keyword evidence="1" id="KW-0472">Membrane</keyword>
<evidence type="ECO:0000313" key="2">
    <source>
        <dbReference type="EMBL" id="BAJ01940.1"/>
    </source>
</evidence>
<protein>
    <recommendedName>
        <fullName evidence="4">DUF4236 domain-containing protein</fullName>
    </recommendedName>
</protein>
<feature type="transmembrane region" description="Helical" evidence="1">
    <location>
        <begin position="176"/>
        <end position="193"/>
    </location>
</feature>
<name>D4ZJU1_SHEVD</name>
<proteinExistence type="predicted"/>
<reference evidence="3" key="1">
    <citation type="journal article" date="2010" name="Mol. Biosyst.">
        <title>Complete genome sequence and comparative analysis of Shewanella violacea, a psychrophilic and piezophilic bacterium from deep sea floor sediments.</title>
        <authorList>
            <person name="Aono E."/>
            <person name="Baba T."/>
            <person name="Ara T."/>
            <person name="Nishi T."/>
            <person name="Nakamichi T."/>
            <person name="Inamoto E."/>
            <person name="Toyonaga H."/>
            <person name="Hasegawa M."/>
            <person name="Takai Y."/>
            <person name="Okumura Y."/>
            <person name="Baba M."/>
            <person name="Tomita M."/>
            <person name="Kato C."/>
            <person name="Oshima T."/>
            <person name="Nakasone K."/>
            <person name="Mori H."/>
        </authorList>
    </citation>
    <scope>NUCLEOTIDE SEQUENCE [LARGE SCALE GENOMIC DNA]</scope>
    <source>
        <strain evidence="3">JCM 10179 / CIP 106290 / LMG 19151 / DSS12</strain>
    </source>
</reference>
<keyword evidence="1" id="KW-0812">Transmembrane</keyword>
<feature type="transmembrane region" description="Helical" evidence="1">
    <location>
        <begin position="150"/>
        <end position="170"/>
    </location>
</feature>